<dbReference type="SUPFAM" id="SSF54695">
    <property type="entry name" value="POZ domain"/>
    <property type="match status" value="1"/>
</dbReference>
<dbReference type="Pfam" id="PF00651">
    <property type="entry name" value="BTB"/>
    <property type="match status" value="1"/>
</dbReference>
<dbReference type="Gene3D" id="3.30.710.10">
    <property type="entry name" value="Potassium Channel Kv1.1, Chain A"/>
    <property type="match status" value="1"/>
</dbReference>
<sequence length="263" mass="29999">MESLTGEMALMGVTSSQSEPETTTVELCTNGDVILVVEHKRFVVSSEILKISSDYFSVLFIWDFSEGNAIQNGGNPEIVLHEDDPEVMEIILSILHYSFQPNLHHLEPQMILKVAQHSDKYQCNKPLTPWIMQWMQKAQKPGSVRHFDYLLTAAHIFGAEEYLNTTSVAAIRNLPPNFNVANDELFLPENLQNELARRIRDMTEDIRDSIELVFEHLGAPGYAFWSKEMSPVPQHYFQAPIVYESKPKNGIHRHPSPFVSLAY</sequence>
<evidence type="ECO:0000313" key="3">
    <source>
        <dbReference type="Proteomes" id="UP000030151"/>
    </source>
</evidence>
<dbReference type="HOGENOM" id="CLU_054243_4_0_1"/>
<proteinExistence type="predicted"/>
<protein>
    <submittedName>
        <fullName evidence="2">BTB/POZ domain protein</fullName>
    </submittedName>
</protein>
<reference evidence="2 3" key="1">
    <citation type="submission" date="2014-02" db="EMBL/GenBank/DDBJ databases">
        <title>The genome sequence of the entomopathogenic fungus Metarhizium robertsii ARSEF 2575.</title>
        <authorList>
            <person name="Giuliano Garisto Donzelli B."/>
            <person name="Roe B.A."/>
            <person name="Macmil S.L."/>
            <person name="Krasnoff S.B."/>
            <person name="Gibson D.M."/>
        </authorList>
    </citation>
    <scope>NUCLEOTIDE SEQUENCE [LARGE SCALE GENOMIC DNA]</scope>
    <source>
        <strain evidence="2 3">ARSEF 2575</strain>
    </source>
</reference>
<organism evidence="2 3">
    <name type="scientific">Metarhizium robertsii</name>
    <dbReference type="NCBI Taxonomy" id="568076"/>
    <lineage>
        <taxon>Eukaryota</taxon>
        <taxon>Fungi</taxon>
        <taxon>Dikarya</taxon>
        <taxon>Ascomycota</taxon>
        <taxon>Pezizomycotina</taxon>
        <taxon>Sordariomycetes</taxon>
        <taxon>Hypocreomycetidae</taxon>
        <taxon>Hypocreales</taxon>
        <taxon>Clavicipitaceae</taxon>
        <taxon>Metarhizium</taxon>
    </lineage>
</organism>
<accession>A0A014PP25</accession>
<dbReference type="eggNOG" id="ENOG502R73D">
    <property type="taxonomic scope" value="Eukaryota"/>
</dbReference>
<dbReference type="OrthoDB" id="5326346at2759"/>
<gene>
    <name evidence="2" type="ORF">X797_007713</name>
</gene>
<dbReference type="InterPro" id="IPR011333">
    <property type="entry name" value="SKP1/BTB/POZ_sf"/>
</dbReference>
<dbReference type="PROSITE" id="PS50097">
    <property type="entry name" value="BTB"/>
    <property type="match status" value="1"/>
</dbReference>
<evidence type="ECO:0000259" key="1">
    <source>
        <dbReference type="PROSITE" id="PS50097"/>
    </source>
</evidence>
<feature type="domain" description="BTB" evidence="1">
    <location>
        <begin position="31"/>
        <end position="96"/>
    </location>
</feature>
<dbReference type="EMBL" id="JELW01000020">
    <property type="protein sequence ID" value="EXU99283.1"/>
    <property type="molecule type" value="Genomic_DNA"/>
</dbReference>
<name>A0A014PP25_9HYPO</name>
<dbReference type="CDD" id="cd18186">
    <property type="entry name" value="BTB_POZ_ZBTB_KLHL-like"/>
    <property type="match status" value="1"/>
</dbReference>
<evidence type="ECO:0000313" key="2">
    <source>
        <dbReference type="EMBL" id="EXU99283.1"/>
    </source>
</evidence>
<dbReference type="InterPro" id="IPR000210">
    <property type="entry name" value="BTB/POZ_dom"/>
</dbReference>
<comment type="caution">
    <text evidence="2">The sequence shown here is derived from an EMBL/GenBank/DDBJ whole genome shotgun (WGS) entry which is preliminary data.</text>
</comment>
<dbReference type="AlphaFoldDB" id="A0A014PP25"/>
<dbReference type="Proteomes" id="UP000030151">
    <property type="component" value="Unassembled WGS sequence"/>
</dbReference>